<dbReference type="InterPro" id="IPR027417">
    <property type="entry name" value="P-loop_NTPase"/>
</dbReference>
<keyword evidence="4" id="KW-1185">Reference proteome</keyword>
<accession>A0A9W4G883</accession>
<organism evidence="3 4">
    <name type="scientific">Planktothrix pseudagardhii</name>
    <dbReference type="NCBI Taxonomy" id="132604"/>
    <lineage>
        <taxon>Bacteria</taxon>
        <taxon>Bacillati</taxon>
        <taxon>Cyanobacteriota</taxon>
        <taxon>Cyanophyceae</taxon>
        <taxon>Oscillatoriophycideae</taxon>
        <taxon>Oscillatoriales</taxon>
        <taxon>Microcoleaceae</taxon>
        <taxon>Planktothrix</taxon>
    </lineage>
</organism>
<dbReference type="KEGG" id="ppsu:NO713_03814"/>
<dbReference type="Pfam" id="PF13676">
    <property type="entry name" value="TIR_2"/>
    <property type="match status" value="1"/>
</dbReference>
<evidence type="ECO:0000313" key="4">
    <source>
        <dbReference type="Proteomes" id="UP001153719"/>
    </source>
</evidence>
<dbReference type="Proteomes" id="UP001153719">
    <property type="component" value="Chromosome"/>
</dbReference>
<name>A0A9W4G883_9CYAN</name>
<dbReference type="Pfam" id="PF14516">
    <property type="entry name" value="AAA_35"/>
    <property type="match status" value="1"/>
</dbReference>
<dbReference type="SUPFAM" id="SSF52200">
    <property type="entry name" value="Toll/Interleukin receptor TIR domain"/>
    <property type="match status" value="1"/>
</dbReference>
<feature type="domain" description="vWA-MoxR associated protein N-terminal HTH" evidence="2">
    <location>
        <begin position="1"/>
        <end position="82"/>
    </location>
</feature>
<reference evidence="3" key="1">
    <citation type="submission" date="2020-09" db="EMBL/GenBank/DDBJ databases">
        <authorList>
            <person name="Blom J."/>
        </authorList>
    </citation>
    <scope>NUCLEOTIDE SEQUENCE</scope>
    <source>
        <strain evidence="3">No.713</strain>
    </source>
</reference>
<evidence type="ECO:0000259" key="2">
    <source>
        <dbReference type="Pfam" id="PF26355"/>
    </source>
</evidence>
<sequence>MDAKVALEWVDQLVFEHQGKHLNDLEREVFLGSWDGKSYLEIYPLNPTYIEKYVGYKLWQKISQALGDKVTKKTIRGAVERYQQKENIIQSSQISGELLQLSTPVYRVFVSHGYAELNLRLAQQLEAVLTQVGNSVFLAAWEVIRSPLNQQDSDFLAQIDKELKQCDAFILLLSPQSSHSEMVIEELRQVRELQDTHPHRLPKLIPIWVNCPANLPLNHDLRSYLWGTMQYTWSGQQDTVLLLQKILSVFQELIHESPPQYSPLDWDESELENQPNLVIQSHKSPSISSLSIKPFYSSVIPSPFPVAEPELPSGQVRLESAFYIKRVPHEDQCYQEISHPGALIRLKAPRQMGKTSLMARILEQGREQGYRAVPLSFQHADKTIFTNLNHLLQWLCSKVTRKLKLAYHIPDYWSNTFVSKDNCTAYFEDYLLSQSDQPLVLGLDEVDRVFQYPNIADDFFSLLRAWYEEANYGGGDSELWEKLRLVIVHSTEVYIPLDINQSPFNVGLPIELTEFTATQVEELAQRHGLNWGGVEVETLMRLVGGHPYLVRVALYHLVQYSMSLDQFAEIAPTEGGIYSDHLRRHLWNLQQHPQLAEAFYQVVCSSQPVELESILAFKLHSLGLVHLQGNEVTPRFQLYQNYFGRRLKLKP</sequence>
<protein>
    <submittedName>
        <fullName evidence="3">WD repeat-containing protein slr0143</fullName>
    </submittedName>
</protein>
<evidence type="ECO:0000259" key="1">
    <source>
        <dbReference type="Pfam" id="PF13676"/>
    </source>
</evidence>
<feature type="domain" description="TIR" evidence="1">
    <location>
        <begin position="108"/>
        <end position="227"/>
    </location>
</feature>
<dbReference type="EMBL" id="LR882967">
    <property type="protein sequence ID" value="CAD5970908.1"/>
    <property type="molecule type" value="Genomic_DNA"/>
</dbReference>
<dbReference type="SUPFAM" id="SSF52540">
    <property type="entry name" value="P-loop containing nucleoside triphosphate hydrolases"/>
    <property type="match status" value="1"/>
</dbReference>
<evidence type="ECO:0000313" key="3">
    <source>
        <dbReference type="EMBL" id="CAD5970908.1"/>
    </source>
</evidence>
<dbReference type="Gene3D" id="3.40.50.300">
    <property type="entry name" value="P-loop containing nucleotide triphosphate hydrolases"/>
    <property type="match status" value="1"/>
</dbReference>
<dbReference type="GO" id="GO:0007165">
    <property type="term" value="P:signal transduction"/>
    <property type="evidence" value="ECO:0007669"/>
    <property type="project" value="InterPro"/>
</dbReference>
<dbReference type="Pfam" id="PF26355">
    <property type="entry name" value="HTH_VMAP-M9"/>
    <property type="match status" value="1"/>
</dbReference>
<gene>
    <name evidence="3" type="ORF">NO713_03814</name>
</gene>
<dbReference type="Gene3D" id="3.40.50.10140">
    <property type="entry name" value="Toll/interleukin-1 receptor homology (TIR) domain"/>
    <property type="match status" value="1"/>
</dbReference>
<dbReference type="InterPro" id="IPR035897">
    <property type="entry name" value="Toll_tir_struct_dom_sf"/>
</dbReference>
<dbReference type="InterPro" id="IPR058651">
    <property type="entry name" value="HTH_VMAP-M9"/>
</dbReference>
<dbReference type="InterPro" id="IPR000157">
    <property type="entry name" value="TIR_dom"/>
</dbReference>
<dbReference type="RefSeq" id="WP_254174395.1">
    <property type="nucleotide sequence ID" value="NZ_LR882967.1"/>
</dbReference>
<dbReference type="AlphaFoldDB" id="A0A9W4G883"/>
<proteinExistence type="predicted"/>